<dbReference type="PANTHER" id="PTHR11820">
    <property type="entry name" value="ACYLPYRUVASE"/>
    <property type="match status" value="1"/>
</dbReference>
<dbReference type="GeneID" id="87939154"/>
<dbReference type="PROSITE" id="PS51257">
    <property type="entry name" value="PROKAR_LIPOPROTEIN"/>
    <property type="match status" value="1"/>
</dbReference>
<name>A0AAX4I2P8_9PEZI</name>
<dbReference type="InterPro" id="IPR036663">
    <property type="entry name" value="Fumarylacetoacetase_C_sf"/>
</dbReference>
<dbReference type="RefSeq" id="XP_062774861.1">
    <property type="nucleotide sequence ID" value="XM_062918810.1"/>
</dbReference>
<dbReference type="Pfam" id="PF01557">
    <property type="entry name" value="FAA_hydrolase"/>
    <property type="match status" value="1"/>
</dbReference>
<keyword evidence="6" id="KW-1185">Reference proteome</keyword>
<dbReference type="GO" id="GO:0006107">
    <property type="term" value="P:oxaloacetate metabolic process"/>
    <property type="evidence" value="ECO:0007669"/>
    <property type="project" value="UniProtKB-ARBA"/>
</dbReference>
<evidence type="ECO:0000256" key="1">
    <source>
        <dbReference type="ARBA" id="ARBA00010211"/>
    </source>
</evidence>
<keyword evidence="3" id="KW-0812">Transmembrane</keyword>
<dbReference type="Gene3D" id="3.90.850.10">
    <property type="entry name" value="Fumarylacetoacetase-like, C-terminal domain"/>
    <property type="match status" value="1"/>
</dbReference>
<dbReference type="Proteomes" id="UP001322277">
    <property type="component" value="Chromosome 2"/>
</dbReference>
<feature type="domain" description="Fumarylacetoacetase-like C-terminal" evidence="4">
    <location>
        <begin position="133"/>
        <end position="343"/>
    </location>
</feature>
<organism evidence="5 6">
    <name type="scientific">Colletotrichum destructivum</name>
    <dbReference type="NCBI Taxonomy" id="34406"/>
    <lineage>
        <taxon>Eukaryota</taxon>
        <taxon>Fungi</taxon>
        <taxon>Dikarya</taxon>
        <taxon>Ascomycota</taxon>
        <taxon>Pezizomycotina</taxon>
        <taxon>Sordariomycetes</taxon>
        <taxon>Hypocreomycetidae</taxon>
        <taxon>Glomerellales</taxon>
        <taxon>Glomerellaceae</taxon>
        <taxon>Colletotrichum</taxon>
        <taxon>Colletotrichum destructivum species complex</taxon>
    </lineage>
</organism>
<dbReference type="KEGG" id="cdet:87939154"/>
<proteinExistence type="inferred from homology"/>
<dbReference type="PANTHER" id="PTHR11820:SF112">
    <property type="entry name" value="FUMARYLACETOACETATE HYDROLASE FAMILY PROTEIN (AFU_ORTHOLOGUE AFUA_1G02370)-RELATED"/>
    <property type="match status" value="1"/>
</dbReference>
<dbReference type="GO" id="GO:0050163">
    <property type="term" value="F:oxaloacetate tautomerase activity"/>
    <property type="evidence" value="ECO:0007669"/>
    <property type="project" value="UniProtKB-ARBA"/>
</dbReference>
<keyword evidence="3" id="KW-0472">Membrane</keyword>
<dbReference type="InterPro" id="IPR011234">
    <property type="entry name" value="Fumarylacetoacetase-like_C"/>
</dbReference>
<dbReference type="FunFam" id="3.90.850.10:FF:000002">
    <property type="entry name" value="2-hydroxyhepta-2,4-diene-1,7-dioate isomerase"/>
    <property type="match status" value="1"/>
</dbReference>
<reference evidence="6" key="1">
    <citation type="journal article" date="2023" name="bioRxiv">
        <title>Complete genome of the Medicago anthracnose fungus, Colletotrichum destructivum, reveals a mini-chromosome-like region within a core chromosome.</title>
        <authorList>
            <person name="Lapalu N."/>
            <person name="Simon A."/>
            <person name="Lu A."/>
            <person name="Plaumann P.-L."/>
            <person name="Amselem J."/>
            <person name="Pigne S."/>
            <person name="Auger A."/>
            <person name="Koch C."/>
            <person name="Dallery J.-F."/>
            <person name="O'Connell R.J."/>
        </authorList>
    </citation>
    <scope>NUCLEOTIDE SEQUENCE [LARGE SCALE GENOMIC DNA]</scope>
    <source>
        <strain evidence="6">CBS 520.97</strain>
    </source>
</reference>
<dbReference type="SUPFAM" id="SSF56529">
    <property type="entry name" value="FAH"/>
    <property type="match status" value="1"/>
</dbReference>
<evidence type="ECO:0000313" key="6">
    <source>
        <dbReference type="Proteomes" id="UP001322277"/>
    </source>
</evidence>
<evidence type="ECO:0000256" key="3">
    <source>
        <dbReference type="SAM" id="Phobius"/>
    </source>
</evidence>
<evidence type="ECO:0000313" key="5">
    <source>
        <dbReference type="EMBL" id="WQF77637.1"/>
    </source>
</evidence>
<dbReference type="GO" id="GO:0046872">
    <property type="term" value="F:metal ion binding"/>
    <property type="evidence" value="ECO:0007669"/>
    <property type="project" value="UniProtKB-KW"/>
</dbReference>
<gene>
    <name evidence="5" type="ORF">CDEST_02651</name>
</gene>
<keyword evidence="2" id="KW-0479">Metal-binding</keyword>
<comment type="similarity">
    <text evidence="1">Belongs to the FAH family.</text>
</comment>
<evidence type="ECO:0000259" key="4">
    <source>
        <dbReference type="Pfam" id="PF01557"/>
    </source>
</evidence>
<feature type="transmembrane region" description="Helical" evidence="3">
    <location>
        <begin position="39"/>
        <end position="65"/>
    </location>
</feature>
<keyword evidence="3" id="KW-1133">Transmembrane helix</keyword>
<evidence type="ECO:0000256" key="2">
    <source>
        <dbReference type="ARBA" id="ARBA00022723"/>
    </source>
</evidence>
<sequence>MSNGRRGIVGLTAGTACFPTFISFHHPQSTAAHKLYIRYWSVCFICIVLLRSACLFASVAVMASFSRLVRFLARDGKTYYGDAILPSGVTDIAKARQARIVTGDIFGRHDVTENVADIRLLLSPLAPEHVRTVRCLGLNYANHAKEVGSNMAIPKFPVLFYKPVTSLAGPTDPIPVHPIAQTGSTLDYECELVVVIGKTAAGVSEDDALDYVLGYAVGNDVSHREWQIQRGGGQWSLGKGFDGWAPFGPGIVTKKVVKDPQNLKIFTKVNGETVQNNNTKDMIFGIKKTISFLSQGTTLLPGDVIFTGTPEGVGMGRKPQLWLKDGDVVEVGLENVGSCINKVEFSKLKSRI</sequence>
<accession>A0AAX4I2P8</accession>
<dbReference type="EMBL" id="CP137306">
    <property type="protein sequence ID" value="WQF77637.1"/>
    <property type="molecule type" value="Genomic_DNA"/>
</dbReference>
<dbReference type="AlphaFoldDB" id="A0AAX4I2P8"/>
<protein>
    <submittedName>
        <fullName evidence="5">Fumarylacetoacetase-like protein</fullName>
    </submittedName>
</protein>